<dbReference type="InterPro" id="IPR022037">
    <property type="entry name" value="DUF3606"/>
</dbReference>
<protein>
    <recommendedName>
        <fullName evidence="3">DUF3606 domain-containing protein</fullName>
    </recommendedName>
</protein>
<evidence type="ECO:0000313" key="2">
    <source>
        <dbReference type="Proteomes" id="UP000189981"/>
    </source>
</evidence>
<accession>A0A1T5AY69</accession>
<dbReference type="STRING" id="572036.SAMN05661099_1107"/>
<dbReference type="OrthoDB" id="965891at2"/>
<reference evidence="2" key="1">
    <citation type="submission" date="2017-02" db="EMBL/GenBank/DDBJ databases">
        <authorList>
            <person name="Varghese N."/>
            <person name="Submissions S."/>
        </authorList>
    </citation>
    <scope>NUCLEOTIDE SEQUENCE [LARGE SCALE GENOMIC DNA]</scope>
    <source>
        <strain evidence="2">DSM 22385</strain>
    </source>
</reference>
<dbReference type="EMBL" id="FUYR01000001">
    <property type="protein sequence ID" value="SKB39727.1"/>
    <property type="molecule type" value="Genomic_DNA"/>
</dbReference>
<organism evidence="1 2">
    <name type="scientific">Daejeonella lutea</name>
    <dbReference type="NCBI Taxonomy" id="572036"/>
    <lineage>
        <taxon>Bacteria</taxon>
        <taxon>Pseudomonadati</taxon>
        <taxon>Bacteroidota</taxon>
        <taxon>Sphingobacteriia</taxon>
        <taxon>Sphingobacteriales</taxon>
        <taxon>Sphingobacteriaceae</taxon>
        <taxon>Daejeonella</taxon>
    </lineage>
</organism>
<dbReference type="RefSeq" id="WP_079701620.1">
    <property type="nucleotide sequence ID" value="NZ_FUYR01000001.1"/>
</dbReference>
<evidence type="ECO:0000313" key="1">
    <source>
        <dbReference type="EMBL" id="SKB39727.1"/>
    </source>
</evidence>
<sequence>MADDKNVQDGRDRAQIDGNSDYELDYVAQKHGVSREQIREAIQAVGNTREAVEAYLKK</sequence>
<name>A0A1T5AY69_9SPHI</name>
<gene>
    <name evidence="1" type="ORF">SAMN05661099_1107</name>
</gene>
<dbReference type="AlphaFoldDB" id="A0A1T5AY69"/>
<proteinExistence type="predicted"/>
<keyword evidence="2" id="KW-1185">Reference proteome</keyword>
<dbReference type="Pfam" id="PF12244">
    <property type="entry name" value="DUF3606"/>
    <property type="match status" value="1"/>
</dbReference>
<dbReference type="Proteomes" id="UP000189981">
    <property type="component" value="Unassembled WGS sequence"/>
</dbReference>
<evidence type="ECO:0008006" key="3">
    <source>
        <dbReference type="Google" id="ProtNLM"/>
    </source>
</evidence>